<dbReference type="eggNOG" id="COG1502">
    <property type="taxonomic scope" value="Bacteria"/>
</dbReference>
<dbReference type="OrthoDB" id="436599at2"/>
<feature type="region of interest" description="Disordered" evidence="1">
    <location>
        <begin position="603"/>
        <end position="629"/>
    </location>
</feature>
<dbReference type="AlphaFoldDB" id="K9TAG3"/>
<dbReference type="Proteomes" id="UP000010367">
    <property type="component" value="Chromosome"/>
</dbReference>
<gene>
    <name evidence="2" type="ORF">Oscil6304_0099</name>
</gene>
<evidence type="ECO:0008006" key="4">
    <source>
        <dbReference type="Google" id="ProtNLM"/>
    </source>
</evidence>
<dbReference type="PATRIC" id="fig|56110.3.peg.114"/>
<evidence type="ECO:0000313" key="2">
    <source>
        <dbReference type="EMBL" id="AFY79857.1"/>
    </source>
</evidence>
<evidence type="ECO:0000313" key="3">
    <source>
        <dbReference type="Proteomes" id="UP000010367"/>
    </source>
</evidence>
<proteinExistence type="predicted"/>
<sequence>MFLESSPKPIDSSLQPSVAKLEKTSPGLSVIAAKQFRYALVQTGIELMVTAPRKFNVLEEFILRASLEITPKPTEVELAQVLGLDPIFVRSTTANLQALNTLNVLPDGSLQLTPEGRTFYEKGSVPQPPESHSLYAIADPLLEATTFELNPLRESALNLPNLGDFLPLNCRIKPVDSLTLTEVQQRLIHQGLGFHSPESGKEVTAFKIAEPPETRWQSVALFAIFDTLNQRLTLQLRRGQQLLESATLWLEMLQSEGKISLTELFEIPCKESFPQENYAVEARLEQVRTAATTKGDNAGENTPETGSVILIPESQIQTQFLETLKTANHQVLIYLPQFPEQGIDYRLLQGLETLVKRGVWILMGQGTVSEELSENPPILPEWLTKLAAVKTAEGLSAIQILELEQFHAKEVVIDRQIYVCSAPNWLTYGGDCLPQGESLYQVTVPEIISAAYQFLSTQFQQRAESLWQEAITTQDESLATISLSIWGGLGMTEIALQQIQDQGWLELLPIWLKIACQGLRSQQLSSDSPSLNQALSQLSELTPDFPELDSLCEAWRQVMGVIASGDRTLALKLLSEAVWQDFTRLGIAPETIESPDTFISSELAQLSQNQPRVKSKNTQPQKRSRSKSD</sequence>
<keyword evidence="3" id="KW-1185">Reference proteome</keyword>
<protein>
    <recommendedName>
        <fullName evidence="4">PLD phosphodiesterase domain-containing protein</fullName>
    </recommendedName>
</protein>
<name>K9TAG3_9CYAN</name>
<dbReference type="KEGG" id="oac:Oscil6304_0099"/>
<reference evidence="2 3" key="1">
    <citation type="submission" date="2012-06" db="EMBL/GenBank/DDBJ databases">
        <title>Finished chromosome of genome of Oscillatoria acuminata PCC 6304.</title>
        <authorList>
            <consortium name="US DOE Joint Genome Institute"/>
            <person name="Gugger M."/>
            <person name="Coursin T."/>
            <person name="Rippka R."/>
            <person name="Tandeau De Marsac N."/>
            <person name="Huntemann M."/>
            <person name="Wei C.-L."/>
            <person name="Han J."/>
            <person name="Detter J.C."/>
            <person name="Han C."/>
            <person name="Tapia R."/>
            <person name="Davenport K."/>
            <person name="Daligault H."/>
            <person name="Erkkila T."/>
            <person name="Gu W."/>
            <person name="Munk A.C.C."/>
            <person name="Teshima H."/>
            <person name="Xu Y."/>
            <person name="Chain P."/>
            <person name="Chen A."/>
            <person name="Krypides N."/>
            <person name="Mavromatis K."/>
            <person name="Markowitz V."/>
            <person name="Szeto E."/>
            <person name="Ivanova N."/>
            <person name="Mikhailova N."/>
            <person name="Ovchinnikova G."/>
            <person name="Pagani I."/>
            <person name="Pati A."/>
            <person name="Goodwin L."/>
            <person name="Peters L."/>
            <person name="Pitluck S."/>
            <person name="Woyke T."/>
            <person name="Kerfeld C."/>
        </authorList>
    </citation>
    <scope>NUCLEOTIDE SEQUENCE [LARGE SCALE GENOMIC DNA]</scope>
    <source>
        <strain evidence="2 3">PCC 6304</strain>
    </source>
</reference>
<dbReference type="HOGENOM" id="CLU_444759_0_0_3"/>
<evidence type="ECO:0000256" key="1">
    <source>
        <dbReference type="SAM" id="MobiDB-lite"/>
    </source>
</evidence>
<dbReference type="InParanoid" id="K9TAG3"/>
<dbReference type="STRING" id="56110.Oscil6304_0099"/>
<feature type="compositionally biased region" description="Polar residues" evidence="1">
    <location>
        <begin position="603"/>
        <end position="621"/>
    </location>
</feature>
<accession>K9TAG3</accession>
<organism evidence="2 3">
    <name type="scientific">Oscillatoria acuminata PCC 6304</name>
    <dbReference type="NCBI Taxonomy" id="56110"/>
    <lineage>
        <taxon>Bacteria</taxon>
        <taxon>Bacillati</taxon>
        <taxon>Cyanobacteriota</taxon>
        <taxon>Cyanophyceae</taxon>
        <taxon>Oscillatoriophycideae</taxon>
        <taxon>Oscillatoriales</taxon>
        <taxon>Oscillatoriaceae</taxon>
        <taxon>Oscillatoria</taxon>
    </lineage>
</organism>
<dbReference type="EMBL" id="CP003607">
    <property type="protein sequence ID" value="AFY79857.1"/>
    <property type="molecule type" value="Genomic_DNA"/>
</dbReference>
<dbReference type="RefSeq" id="WP_015146507.1">
    <property type="nucleotide sequence ID" value="NC_019693.1"/>
</dbReference>